<dbReference type="EMBL" id="MOXJ01000013">
    <property type="protein sequence ID" value="PDO10559.1"/>
    <property type="molecule type" value="Genomic_DNA"/>
</dbReference>
<gene>
    <name evidence="1" type="ORF">BLM47_06715</name>
</gene>
<evidence type="ECO:0000313" key="2">
    <source>
        <dbReference type="Proteomes" id="UP000243688"/>
    </source>
</evidence>
<proteinExistence type="predicted"/>
<reference evidence="1 2" key="1">
    <citation type="submission" date="2016-12" db="EMBL/GenBank/DDBJ databases">
        <title>Candidatus Reconcilibacillus cellulovorans genome.</title>
        <authorList>
            <person name="Kolinko S."/>
            <person name="Wu Y.-W."/>
            <person name="Tachea F."/>
            <person name="Denzel E."/>
            <person name="Hiras J."/>
            <person name="Baecker N."/>
            <person name="Chan L.J."/>
            <person name="Eichorst S.A."/>
            <person name="Frey D."/>
            <person name="Adams P.D."/>
            <person name="Pray T."/>
            <person name="Tanjore D."/>
            <person name="Petzold C.J."/>
            <person name="Gladden J.M."/>
            <person name="Simmons B.A."/>
            <person name="Singer S.W."/>
        </authorList>
    </citation>
    <scope>NUCLEOTIDE SEQUENCE [LARGE SCALE GENOMIC DNA]</scope>
    <source>
        <strain evidence="1">JTherm</strain>
    </source>
</reference>
<name>A0A2A6E175_9BACL</name>
<accession>A0A2A6E175</accession>
<protein>
    <submittedName>
        <fullName evidence="1">Uncharacterized protein</fullName>
    </submittedName>
</protein>
<evidence type="ECO:0000313" key="1">
    <source>
        <dbReference type="EMBL" id="PDO10559.1"/>
    </source>
</evidence>
<organism evidence="1 2">
    <name type="scientific">Candidatus Reconcilbacillus cellulovorans</name>
    <dbReference type="NCBI Taxonomy" id="1906605"/>
    <lineage>
        <taxon>Bacteria</taxon>
        <taxon>Bacillati</taxon>
        <taxon>Bacillota</taxon>
        <taxon>Bacilli</taxon>
        <taxon>Bacillales</taxon>
        <taxon>Paenibacillaceae</taxon>
        <taxon>Candidatus Reconcilbacillus</taxon>
    </lineage>
</organism>
<dbReference type="Proteomes" id="UP000243688">
    <property type="component" value="Unassembled WGS sequence"/>
</dbReference>
<dbReference type="AlphaFoldDB" id="A0A2A6E175"/>
<comment type="caution">
    <text evidence="1">The sequence shown here is derived from an EMBL/GenBank/DDBJ whole genome shotgun (WGS) entry which is preliminary data.</text>
</comment>
<sequence length="80" mass="8599">MCRLRRAVTGRRDVDVDAVRAQPHDEGKHRFGQDDAFADEQPAVGAIQAAAQPDSGAKLFGSEELHGAPSFCGDRCVGLY</sequence>